<sequence>MDNAKLEKKLNSRLRKRFGGSVKASVEDRIIRVTGNLLEWEDIIHACSMCVVKKDGFHVVNDITFEGATVPEMRIPDIRDDALDGARPDVLIIGGGISGASIARELTRWKIDVLLVDKEADLAVQASGRNDGEVHPGVDLGKGTLKQKYVVRGNRMFDKLCDDLDVPFKRCGQYAGFTEWFTLPVVWLYGLQRKYICGVDDTRIVFGKKIRRGEPGLNHNFKFALYNPMAGCVCPYGLTIAFGENAAANGAGISLNTAVTAMEVRDGRIISVDTNRGRIYPKMVINAAGVFAEDVAAMAEDRFFSIHPRRGTNSITDKKKGTMVGCISSVKTLKKNRSHTKGGGILHTVHDNLLVGPNAVETWEKENFATEKDSIDKVFEKQKMTAPKLDERDIITYFTGVRPATFEEDFVIEKGRNTANLIHCAGIQSPGLTTAPAVAVDVAEMTVEQLKKCDPQMEIKKNPDFNPRRKGIISVKDLPEEERDRLIKENPDYGVIVCRCEEISKGEIIDALNSPVCVPTIDGVKKRVRPGMGRCQGGFCMPLVAEIISETAGIPIEDVKKAGNRSFISFGQTKEAQ</sequence>
<dbReference type="Pfam" id="PF01266">
    <property type="entry name" value="DAO"/>
    <property type="match status" value="1"/>
</dbReference>
<dbReference type="Gene3D" id="3.50.50.60">
    <property type="entry name" value="FAD/NAD(P)-binding domain"/>
    <property type="match status" value="1"/>
</dbReference>
<dbReference type="InterPro" id="IPR041854">
    <property type="entry name" value="BFD-like_2Fe2S-bd_dom_sf"/>
</dbReference>
<dbReference type="CDD" id="cd19946">
    <property type="entry name" value="GlpA-like_Fer2_BFD-like"/>
    <property type="match status" value="1"/>
</dbReference>
<feature type="domain" description="BFD-like [2Fe-2S]-binding" evidence="2">
    <location>
        <begin position="496"/>
        <end position="550"/>
    </location>
</feature>
<feature type="domain" description="FAD dependent oxidoreductase" evidence="1">
    <location>
        <begin position="89"/>
        <end position="445"/>
    </location>
</feature>
<dbReference type="InterPro" id="IPR006076">
    <property type="entry name" value="FAD-dep_OxRdtase"/>
</dbReference>
<protein>
    <submittedName>
        <fullName evidence="3">NAD(P)/FAD-dependent oxidoreductase</fullName>
    </submittedName>
</protein>
<dbReference type="EMBL" id="DVMO01000071">
    <property type="protein sequence ID" value="HIU27682.1"/>
    <property type="molecule type" value="Genomic_DNA"/>
</dbReference>
<dbReference type="PANTHER" id="PTHR42720:SF1">
    <property type="entry name" value="GLYCEROL 3-PHOSPHATE OXIDASE"/>
    <property type="match status" value="1"/>
</dbReference>
<reference evidence="3" key="1">
    <citation type="submission" date="2020-10" db="EMBL/GenBank/DDBJ databases">
        <authorList>
            <person name="Gilroy R."/>
        </authorList>
    </citation>
    <scope>NUCLEOTIDE SEQUENCE</scope>
    <source>
        <strain evidence="3">11300</strain>
    </source>
</reference>
<dbReference type="Gene3D" id="1.10.10.1100">
    <property type="entry name" value="BFD-like [2Fe-2S]-binding domain"/>
    <property type="match status" value="1"/>
</dbReference>
<name>A0A9D1L8Z7_9FIRM</name>
<dbReference type="Pfam" id="PF04324">
    <property type="entry name" value="Fer2_BFD"/>
    <property type="match status" value="1"/>
</dbReference>
<dbReference type="PANTHER" id="PTHR42720">
    <property type="entry name" value="GLYCEROL-3-PHOSPHATE DEHYDROGENASE"/>
    <property type="match status" value="1"/>
</dbReference>
<gene>
    <name evidence="3" type="ORF">IAD16_04835</name>
</gene>
<dbReference type="InterPro" id="IPR052745">
    <property type="entry name" value="G3P_Oxidase/Oxidoreductase"/>
</dbReference>
<evidence type="ECO:0000313" key="3">
    <source>
        <dbReference type="EMBL" id="HIU27682.1"/>
    </source>
</evidence>
<dbReference type="InterPro" id="IPR007419">
    <property type="entry name" value="BFD-like_2Fe2S-bd_dom"/>
</dbReference>
<reference evidence="3" key="2">
    <citation type="journal article" date="2021" name="PeerJ">
        <title>Extensive microbial diversity within the chicken gut microbiome revealed by metagenomics and culture.</title>
        <authorList>
            <person name="Gilroy R."/>
            <person name="Ravi A."/>
            <person name="Getino M."/>
            <person name="Pursley I."/>
            <person name="Horton D.L."/>
            <person name="Alikhan N.F."/>
            <person name="Baker D."/>
            <person name="Gharbi K."/>
            <person name="Hall N."/>
            <person name="Watson M."/>
            <person name="Adriaenssens E.M."/>
            <person name="Foster-Nyarko E."/>
            <person name="Jarju S."/>
            <person name="Secka A."/>
            <person name="Antonio M."/>
            <person name="Oren A."/>
            <person name="Chaudhuri R.R."/>
            <person name="La Ragione R."/>
            <person name="Hildebrand F."/>
            <person name="Pallen M.J."/>
        </authorList>
    </citation>
    <scope>NUCLEOTIDE SEQUENCE</scope>
    <source>
        <strain evidence="3">11300</strain>
    </source>
</reference>
<comment type="caution">
    <text evidence="3">The sequence shown here is derived from an EMBL/GenBank/DDBJ whole genome shotgun (WGS) entry which is preliminary data.</text>
</comment>
<dbReference type="SUPFAM" id="SSF51905">
    <property type="entry name" value="FAD/NAD(P)-binding domain"/>
    <property type="match status" value="1"/>
</dbReference>
<dbReference type="Proteomes" id="UP000824091">
    <property type="component" value="Unassembled WGS sequence"/>
</dbReference>
<accession>A0A9D1L8Z7</accession>
<dbReference type="InterPro" id="IPR036188">
    <property type="entry name" value="FAD/NAD-bd_sf"/>
</dbReference>
<proteinExistence type="predicted"/>
<organism evidence="3 4">
    <name type="scientific">Candidatus Fimisoma avicola</name>
    <dbReference type="NCBI Taxonomy" id="2840826"/>
    <lineage>
        <taxon>Bacteria</taxon>
        <taxon>Bacillati</taxon>
        <taxon>Bacillota</taxon>
        <taxon>Clostridia</taxon>
        <taxon>Eubacteriales</taxon>
        <taxon>Candidatus Fimisoma</taxon>
    </lineage>
</organism>
<evidence type="ECO:0000313" key="4">
    <source>
        <dbReference type="Proteomes" id="UP000824091"/>
    </source>
</evidence>
<evidence type="ECO:0000259" key="1">
    <source>
        <dbReference type="Pfam" id="PF01266"/>
    </source>
</evidence>
<dbReference type="AlphaFoldDB" id="A0A9D1L8Z7"/>
<evidence type="ECO:0000259" key="2">
    <source>
        <dbReference type="Pfam" id="PF04324"/>
    </source>
</evidence>
<dbReference type="Gene3D" id="3.30.9.10">
    <property type="entry name" value="D-Amino Acid Oxidase, subunit A, domain 2"/>
    <property type="match status" value="1"/>
</dbReference>